<protein>
    <submittedName>
        <fullName evidence="1">Uncharacterized protein</fullName>
    </submittedName>
</protein>
<accession>A0ACC0U3G2</accession>
<sequence length="278" mass="28852">MAAMMYPFKLSRVEFSAICPCGVVVAAAVPRSSVVQEESELATDRLSRLELLAPKRGMMERSRSSHAGACGNKAGLGGMSVDQPVVERGKACTLVTPAEGSIALLTEVEGVVGLCERASGRGDDVKGGVWRAAGISGVSLVGGVVAASAPLWRRLAWLGNGAAMLVSRETRTTVAADAETVAEGETKRETWNGAGVTAVSEAEPGVTGYGVEEVEDGAVSNKEEAAVGKSVTGEGEAMVVGGEAETVRGPETEVAGWRAKLKLRQLEVRQLLAGMRLR</sequence>
<evidence type="ECO:0000313" key="1">
    <source>
        <dbReference type="EMBL" id="KAI9458259.1"/>
    </source>
</evidence>
<keyword evidence="2" id="KW-1185">Reference proteome</keyword>
<comment type="caution">
    <text evidence="1">The sequence shown here is derived from an EMBL/GenBank/DDBJ whole genome shotgun (WGS) entry which is preliminary data.</text>
</comment>
<reference evidence="1" key="1">
    <citation type="submission" date="2021-03" db="EMBL/GenBank/DDBJ databases">
        <title>Evolutionary priming and transition to the ectomycorrhizal habit in an iconic lineage of mushroom-forming fungi: is preadaptation a requirement?</title>
        <authorList>
            <consortium name="DOE Joint Genome Institute"/>
            <person name="Looney B.P."/>
            <person name="Miyauchi S."/>
            <person name="Morin E."/>
            <person name="Drula E."/>
            <person name="Courty P.E."/>
            <person name="Chicoki N."/>
            <person name="Fauchery L."/>
            <person name="Kohler A."/>
            <person name="Kuo A."/>
            <person name="LaButti K."/>
            <person name="Pangilinan J."/>
            <person name="Lipzen A."/>
            <person name="Riley R."/>
            <person name="Andreopoulos W."/>
            <person name="He G."/>
            <person name="Johnson J."/>
            <person name="Barry K.W."/>
            <person name="Grigoriev I.V."/>
            <person name="Nagy L."/>
            <person name="Hibbett D."/>
            <person name="Henrissat B."/>
            <person name="Matheny P.B."/>
            <person name="Labbe J."/>
            <person name="Martin A.F."/>
        </authorList>
    </citation>
    <scope>NUCLEOTIDE SEQUENCE</scope>
    <source>
        <strain evidence="1">BPL698</strain>
    </source>
</reference>
<gene>
    <name evidence="1" type="ORF">F5148DRAFT_1369465</name>
</gene>
<organism evidence="1 2">
    <name type="scientific">Russula earlei</name>
    <dbReference type="NCBI Taxonomy" id="71964"/>
    <lineage>
        <taxon>Eukaryota</taxon>
        <taxon>Fungi</taxon>
        <taxon>Dikarya</taxon>
        <taxon>Basidiomycota</taxon>
        <taxon>Agaricomycotina</taxon>
        <taxon>Agaricomycetes</taxon>
        <taxon>Russulales</taxon>
        <taxon>Russulaceae</taxon>
        <taxon>Russula</taxon>
    </lineage>
</organism>
<name>A0ACC0U3G2_9AGAM</name>
<proteinExistence type="predicted"/>
<dbReference type="EMBL" id="JAGFNK010000212">
    <property type="protein sequence ID" value="KAI9458259.1"/>
    <property type="molecule type" value="Genomic_DNA"/>
</dbReference>
<evidence type="ECO:0000313" key="2">
    <source>
        <dbReference type="Proteomes" id="UP001207468"/>
    </source>
</evidence>
<dbReference type="Proteomes" id="UP001207468">
    <property type="component" value="Unassembled WGS sequence"/>
</dbReference>